<dbReference type="Pfam" id="PF25183">
    <property type="entry name" value="OMP_b-brl_4"/>
    <property type="match status" value="1"/>
</dbReference>
<dbReference type="Gene3D" id="2.40.170.20">
    <property type="entry name" value="TonB-dependent receptor, beta-barrel domain"/>
    <property type="match status" value="1"/>
</dbReference>
<evidence type="ECO:0000313" key="7">
    <source>
        <dbReference type="Proteomes" id="UP000076079"/>
    </source>
</evidence>
<keyword evidence="7" id="KW-1185">Reference proteome</keyword>
<accession>A0A143PP10</accession>
<keyword evidence="6" id="KW-0675">Receptor</keyword>
<feature type="region of interest" description="Disordered" evidence="4">
    <location>
        <begin position="455"/>
        <end position="515"/>
    </location>
</feature>
<dbReference type="SUPFAM" id="SSF56935">
    <property type="entry name" value="Porins"/>
    <property type="match status" value="1"/>
</dbReference>
<gene>
    <name evidence="6" type="ORF">LuPra_03074</name>
</gene>
<dbReference type="InterPro" id="IPR036942">
    <property type="entry name" value="Beta-barrel_TonB_sf"/>
</dbReference>
<dbReference type="InterPro" id="IPR057601">
    <property type="entry name" value="Oar-like_b-barrel"/>
</dbReference>
<dbReference type="Proteomes" id="UP000076079">
    <property type="component" value="Chromosome"/>
</dbReference>
<evidence type="ECO:0000313" key="6">
    <source>
        <dbReference type="EMBL" id="AMY09848.1"/>
    </source>
</evidence>
<keyword evidence="3" id="KW-0998">Cell outer membrane</keyword>
<evidence type="ECO:0000256" key="2">
    <source>
        <dbReference type="ARBA" id="ARBA00023136"/>
    </source>
</evidence>
<feature type="domain" description="TonB-dependent transporter Oar-like beta-barrel" evidence="5">
    <location>
        <begin position="2"/>
        <end position="442"/>
    </location>
</feature>
<feature type="compositionally biased region" description="Low complexity" evidence="4">
    <location>
        <begin position="493"/>
        <end position="504"/>
    </location>
</feature>
<dbReference type="EMBL" id="CP015136">
    <property type="protein sequence ID" value="AMY09848.1"/>
    <property type="molecule type" value="Genomic_DNA"/>
</dbReference>
<evidence type="ECO:0000256" key="4">
    <source>
        <dbReference type="SAM" id="MobiDB-lite"/>
    </source>
</evidence>
<comment type="subcellular location">
    <subcellularLocation>
        <location evidence="1">Cell outer membrane</location>
    </subcellularLocation>
</comment>
<dbReference type="GO" id="GO:0009279">
    <property type="term" value="C:cell outer membrane"/>
    <property type="evidence" value="ECO:0007669"/>
    <property type="project" value="UniProtKB-SubCell"/>
</dbReference>
<evidence type="ECO:0000256" key="3">
    <source>
        <dbReference type="ARBA" id="ARBA00023237"/>
    </source>
</evidence>
<sequence length="515" mass="55600">MADRLTINAGLRYTLNLPSTEINGQTAVFNLETRQLEYPGAEPVRPLKKDNFDPRIGAVYRLTDRTILSSGYAKVWIEMAGITTPFTTPNFPFLQDVSQRTLDNIAPAFVLAKGPTVTPVSPTPTAGLGQGVFTVDRTLGSGYVQQWNVSIQRELTPNTVVEVSYLGSKITNIGIPDSNINQLTEEQLTLGPTLLERVANPFFGIVPRSSSIGDPTITRAQLMKPYPDYTAVSFYRNNVGTTNYQGLGVSIRQRLSHGLLYSAAYTRSKLTDIASSVFDASILTGPLTNAAVADSHNLERERDYSTGDIPHYFAVSVVSDLPFGKGRATHLGGVVGALVNDWTVASFMTLQSGVPVAVTQAHALGYAGFTTQRPNLVGDPTIPADERTPARWFNTAAFATANQFTIGSASRNPVRGASYRDVDLALMRGIGVGGGREFELRVRGLQPAEHRQCRRAGGAGRTGELRDDHVGARSTRGAIRGEVLVLNSKTPREPQTPAAPAPARQHLRRAPSTAP</sequence>
<keyword evidence="2" id="KW-0472">Membrane</keyword>
<reference evidence="6 7" key="1">
    <citation type="journal article" date="2016" name="Genome Announc.">
        <title>First Complete Genome Sequence of a Subdivision 6 Acidobacterium Strain.</title>
        <authorList>
            <person name="Huang S."/>
            <person name="Vieira S."/>
            <person name="Bunk B."/>
            <person name="Riedel T."/>
            <person name="Sproer C."/>
            <person name="Overmann J."/>
        </authorList>
    </citation>
    <scope>NUCLEOTIDE SEQUENCE [LARGE SCALE GENOMIC DNA]</scope>
    <source>
        <strain evidence="7">DSM 100886 HEG_-6_39</strain>
    </source>
</reference>
<evidence type="ECO:0000259" key="5">
    <source>
        <dbReference type="Pfam" id="PF25183"/>
    </source>
</evidence>
<organism evidence="6 7">
    <name type="scientific">Luteitalea pratensis</name>
    <dbReference type="NCBI Taxonomy" id="1855912"/>
    <lineage>
        <taxon>Bacteria</taxon>
        <taxon>Pseudomonadati</taxon>
        <taxon>Acidobacteriota</taxon>
        <taxon>Vicinamibacteria</taxon>
        <taxon>Vicinamibacterales</taxon>
        <taxon>Vicinamibacteraceae</taxon>
        <taxon>Luteitalea</taxon>
    </lineage>
</organism>
<name>A0A143PP10_LUTPR</name>
<dbReference type="KEGG" id="abac:LuPra_03074"/>
<evidence type="ECO:0000256" key="1">
    <source>
        <dbReference type="ARBA" id="ARBA00004442"/>
    </source>
</evidence>
<dbReference type="AlphaFoldDB" id="A0A143PP10"/>
<proteinExistence type="predicted"/>
<protein>
    <submittedName>
        <fullName evidence="6">Outer membrane receptor for ferrienterochelin and colicins</fullName>
    </submittedName>
</protein>
<reference evidence="7" key="2">
    <citation type="submission" date="2016-04" db="EMBL/GenBank/DDBJ databases">
        <title>First Complete Genome Sequence of a Subdivision 6 Acidobacterium.</title>
        <authorList>
            <person name="Huang S."/>
            <person name="Vieira S."/>
            <person name="Bunk B."/>
            <person name="Riedel T."/>
            <person name="Sproeer C."/>
            <person name="Overmann J."/>
        </authorList>
    </citation>
    <scope>NUCLEOTIDE SEQUENCE [LARGE SCALE GENOMIC DNA]</scope>
    <source>
        <strain evidence="7">DSM 100886 HEG_-6_39</strain>
    </source>
</reference>